<dbReference type="RefSeq" id="XP_013913258.1">
    <property type="nucleotide sequence ID" value="XM_014057783.1"/>
</dbReference>
<dbReference type="KEGG" id="tsr:106542135"/>
<protein>
    <submittedName>
        <fullName evidence="4">Rho GTPase-activating protein 21-like isoform X1</fullName>
    </submittedName>
</protein>
<feature type="region of interest" description="Disordered" evidence="1">
    <location>
        <begin position="1"/>
        <end position="97"/>
    </location>
</feature>
<reference evidence="4" key="1">
    <citation type="submission" date="2025-08" db="UniProtKB">
        <authorList>
            <consortium name="RefSeq"/>
        </authorList>
    </citation>
    <scope>IDENTIFICATION</scope>
    <source>
        <tissue evidence="4">Skeletal muscle</tissue>
    </source>
</reference>
<dbReference type="Proteomes" id="UP000504617">
    <property type="component" value="Unplaced"/>
</dbReference>
<evidence type="ECO:0000313" key="4">
    <source>
        <dbReference type="RefSeq" id="XP_013913258.1"/>
    </source>
</evidence>
<dbReference type="Gene3D" id="2.30.29.30">
    <property type="entry name" value="Pleckstrin-homology domain (PH domain)/Phosphotyrosine-binding domain (PTB)"/>
    <property type="match status" value="1"/>
</dbReference>
<dbReference type="Pfam" id="PF00169">
    <property type="entry name" value="PH"/>
    <property type="match status" value="1"/>
</dbReference>
<accession>A0A6I9XRE9</accession>
<evidence type="ECO:0000313" key="3">
    <source>
        <dbReference type="Proteomes" id="UP000504617"/>
    </source>
</evidence>
<feature type="compositionally biased region" description="Basic and acidic residues" evidence="1">
    <location>
        <begin position="25"/>
        <end position="34"/>
    </location>
</feature>
<feature type="compositionally biased region" description="Polar residues" evidence="1">
    <location>
        <begin position="35"/>
        <end position="45"/>
    </location>
</feature>
<feature type="region of interest" description="Disordered" evidence="1">
    <location>
        <begin position="338"/>
        <end position="373"/>
    </location>
</feature>
<name>A0A6I9XRE9_9SAUR</name>
<feature type="compositionally biased region" description="Basic and acidic residues" evidence="1">
    <location>
        <begin position="141"/>
        <end position="152"/>
    </location>
</feature>
<dbReference type="GeneID" id="106542135"/>
<evidence type="ECO:0000256" key="1">
    <source>
        <dbReference type="SAM" id="MobiDB-lite"/>
    </source>
</evidence>
<dbReference type="AlphaFoldDB" id="A0A6I9XRE9"/>
<dbReference type="OrthoDB" id="430364at2759"/>
<dbReference type="SUPFAM" id="SSF50729">
    <property type="entry name" value="PH domain-like"/>
    <property type="match status" value="1"/>
</dbReference>
<dbReference type="SMART" id="SM00233">
    <property type="entry name" value="PH"/>
    <property type="match status" value="1"/>
</dbReference>
<dbReference type="InterPro" id="IPR011993">
    <property type="entry name" value="PH-like_dom_sf"/>
</dbReference>
<keyword evidence="3" id="KW-1185">Reference proteome</keyword>
<gene>
    <name evidence="4" type="primary">LOC106542135</name>
</gene>
<organism evidence="3 4">
    <name type="scientific">Thamnophis sirtalis</name>
    <dbReference type="NCBI Taxonomy" id="35019"/>
    <lineage>
        <taxon>Eukaryota</taxon>
        <taxon>Metazoa</taxon>
        <taxon>Chordata</taxon>
        <taxon>Craniata</taxon>
        <taxon>Vertebrata</taxon>
        <taxon>Euteleostomi</taxon>
        <taxon>Lepidosauria</taxon>
        <taxon>Squamata</taxon>
        <taxon>Bifurcata</taxon>
        <taxon>Unidentata</taxon>
        <taxon>Episquamata</taxon>
        <taxon>Toxicofera</taxon>
        <taxon>Serpentes</taxon>
        <taxon>Colubroidea</taxon>
        <taxon>Colubridae</taxon>
        <taxon>Natricinae</taxon>
        <taxon>Thamnophis</taxon>
    </lineage>
</organism>
<feature type="compositionally biased region" description="Polar residues" evidence="1">
    <location>
        <begin position="53"/>
        <end position="66"/>
    </location>
</feature>
<feature type="domain" description="PH" evidence="2">
    <location>
        <begin position="178"/>
        <end position="288"/>
    </location>
</feature>
<sequence length="407" mass="46386">MTIEENEQMTTLIKVPSLRRRHSDRRSTMPEPKKTQQLPLMSSIPNLRDPFNVSPTQNSKESLHQISSEEDLRLINDSPEPRVNGLENSMPETENSLCPSLTSDLNNQQSDVGFLESHHNDFNPSDVINSCETSTSELETSEMKTLDGKGSPDDCQSLLHSDLSPEGSETAPQISANQYIMAGFLEKRDQVCSRRKEVNPKARAWNTFYVQLQRHKLDFYNDEKEIIQKIPPDLSLSIAGARCERLTNYPRKKYAFSLRTSGGEEYYLAALSQKLMEDWMYALWSNLDYNSNQKEISINENVVKPQIKPWISAAGTSTQKQTSKSFLLRRTPSFKANREKRLAASSAETLTQNYKTPAPNSEDPGSRTEPMMNTTKCVDNLDAAKRSRIETDLKKQKGIFKYLFRKK</sequence>
<evidence type="ECO:0000259" key="2">
    <source>
        <dbReference type="PROSITE" id="PS50003"/>
    </source>
</evidence>
<feature type="compositionally biased region" description="Polar residues" evidence="1">
    <location>
        <begin position="86"/>
        <end position="97"/>
    </location>
</feature>
<dbReference type="PROSITE" id="PS50003">
    <property type="entry name" value="PH_DOMAIN"/>
    <property type="match status" value="1"/>
</dbReference>
<feature type="compositionally biased region" description="Polar residues" evidence="1">
    <location>
        <begin position="346"/>
        <end position="359"/>
    </location>
</feature>
<proteinExistence type="predicted"/>
<dbReference type="InterPro" id="IPR001849">
    <property type="entry name" value="PH_domain"/>
</dbReference>
<feature type="region of interest" description="Disordered" evidence="1">
    <location>
        <begin position="132"/>
        <end position="170"/>
    </location>
</feature>